<keyword evidence="1" id="KW-1133">Transmembrane helix</keyword>
<accession>A0A8J7FCU7</accession>
<dbReference type="AlphaFoldDB" id="A0A8J7FCU7"/>
<keyword evidence="1" id="KW-0472">Membrane</keyword>
<proteinExistence type="predicted"/>
<feature type="transmembrane region" description="Helical" evidence="1">
    <location>
        <begin position="379"/>
        <end position="399"/>
    </location>
</feature>
<feature type="transmembrane region" description="Helical" evidence="1">
    <location>
        <begin position="343"/>
        <end position="364"/>
    </location>
</feature>
<reference evidence="2" key="1">
    <citation type="submission" date="2020-10" db="EMBL/GenBank/DDBJ databases">
        <authorList>
            <person name="Castelo-Branco R."/>
            <person name="Eusebio N."/>
            <person name="Adriana R."/>
            <person name="Vieira A."/>
            <person name="Brugerolle De Fraissinette N."/>
            <person name="Rezende De Castro R."/>
            <person name="Schneider M.P."/>
            <person name="Vasconcelos V."/>
            <person name="Leao P.N."/>
        </authorList>
    </citation>
    <scope>NUCLEOTIDE SEQUENCE</scope>
    <source>
        <strain evidence="2">LEGE 06105</strain>
    </source>
</reference>
<name>A0A8J7FCU7_9CYAN</name>
<protein>
    <submittedName>
        <fullName evidence="2">Uncharacterized protein</fullName>
    </submittedName>
</protein>
<feature type="transmembrane region" description="Helical" evidence="1">
    <location>
        <begin position="7"/>
        <end position="29"/>
    </location>
</feature>
<gene>
    <name evidence="2" type="ORF">IQ247_26425</name>
</gene>
<evidence type="ECO:0000313" key="3">
    <source>
        <dbReference type="Proteomes" id="UP000620559"/>
    </source>
</evidence>
<feature type="transmembrane region" description="Helical" evidence="1">
    <location>
        <begin position="306"/>
        <end position="331"/>
    </location>
</feature>
<keyword evidence="1" id="KW-0812">Transmembrane</keyword>
<feature type="transmembrane region" description="Helical" evidence="1">
    <location>
        <begin position="164"/>
        <end position="191"/>
    </location>
</feature>
<feature type="transmembrane region" description="Helical" evidence="1">
    <location>
        <begin position="70"/>
        <end position="89"/>
    </location>
</feature>
<feature type="transmembrane region" description="Helical" evidence="1">
    <location>
        <begin position="206"/>
        <end position="225"/>
    </location>
</feature>
<organism evidence="2 3">
    <name type="scientific">Plectonema cf. radiosum LEGE 06105</name>
    <dbReference type="NCBI Taxonomy" id="945769"/>
    <lineage>
        <taxon>Bacteria</taxon>
        <taxon>Bacillati</taxon>
        <taxon>Cyanobacteriota</taxon>
        <taxon>Cyanophyceae</taxon>
        <taxon>Oscillatoriophycideae</taxon>
        <taxon>Oscillatoriales</taxon>
        <taxon>Microcoleaceae</taxon>
        <taxon>Plectonema</taxon>
    </lineage>
</organism>
<sequence>MSKKQIIFWFTLSITVSIVYAILALQQAFSSEYVVQDDARQHVFWMMRYVDPNLFPNNLIADYFQSVAPVGYSSLYKTFAFFGISPLFLNKLLPSILGLLTTIYCFGFSLQIIPLPFTAFLSTLIFNQNIWMKDDLSSGTARAFTYLFLLAFLYYLSRKSLFPCLVAIVLLGIFYPQYVFICVGILIVRLWDWRDGRLRFSGQNNYLFSVVGIVVAFLVMLPYALKSPEFGPVITVAQAKQLPEFWWGGRTVFFRENLVDYFIGGRSGIFAPYAFSPVTLIAAFFLPLMRLFPAKFPLLQKIQSEIIILIQLLIVSVGMFVLAHLFLFKFYLPSRYTDHSFRVILAISAAIVFSAIIEAILSSFNTGGNSYFHPHLRKFFSSFLISFIAIGLLFYYPVFVKNFPKTAYQEGSVPALYEFFQKQPKDILIASIAREADNLPAFSQRSILVGREYAVPYHFGYYSQFRQRVIDLIQAQYSENILDVTTFIQKYGVDYWLLESEAFIPEYIQNNLFLKQYYKSNLNQDILVKITKDIFDRLQQKNLPALSQTIPNCTVAKVQNFTVLDAKCILNTVNN</sequence>
<dbReference type="Proteomes" id="UP000620559">
    <property type="component" value="Unassembled WGS sequence"/>
</dbReference>
<keyword evidence="3" id="KW-1185">Reference proteome</keyword>
<feature type="transmembrane region" description="Helical" evidence="1">
    <location>
        <begin position="96"/>
        <end position="119"/>
    </location>
</feature>
<evidence type="ECO:0000256" key="1">
    <source>
        <dbReference type="SAM" id="Phobius"/>
    </source>
</evidence>
<dbReference type="EMBL" id="JADEWL010000143">
    <property type="protein sequence ID" value="MBE9216154.1"/>
    <property type="molecule type" value="Genomic_DNA"/>
</dbReference>
<comment type="caution">
    <text evidence="2">The sequence shown here is derived from an EMBL/GenBank/DDBJ whole genome shotgun (WGS) entry which is preliminary data.</text>
</comment>
<evidence type="ECO:0000313" key="2">
    <source>
        <dbReference type="EMBL" id="MBE9216154.1"/>
    </source>
</evidence>
<feature type="transmembrane region" description="Helical" evidence="1">
    <location>
        <begin position="268"/>
        <end position="286"/>
    </location>
</feature>
<feature type="transmembrane region" description="Helical" evidence="1">
    <location>
        <begin position="139"/>
        <end position="157"/>
    </location>
</feature>